<dbReference type="EMBL" id="GG663750">
    <property type="protein sequence ID" value="EEH51634.1"/>
    <property type="molecule type" value="Genomic_DNA"/>
</dbReference>
<feature type="region of interest" description="Disordered" evidence="1">
    <location>
        <begin position="1"/>
        <end position="21"/>
    </location>
</feature>
<accession>C1N837</accession>
<dbReference type="AlphaFoldDB" id="C1N837"/>
<dbReference type="InterPro" id="IPR045122">
    <property type="entry name" value="Csc1-like"/>
</dbReference>
<dbReference type="eggNOG" id="KOG1134">
    <property type="taxonomic scope" value="Eukaryota"/>
</dbReference>
<keyword evidence="2" id="KW-1133">Transmembrane helix</keyword>
<dbReference type="OrthoDB" id="1689567at2759"/>
<feature type="transmembrane region" description="Helical" evidence="2">
    <location>
        <begin position="31"/>
        <end position="51"/>
    </location>
</feature>
<dbReference type="KEGG" id="mpp:MICPUCDRAFT_53934"/>
<keyword evidence="2" id="KW-0812">Transmembrane</keyword>
<evidence type="ECO:0000256" key="2">
    <source>
        <dbReference type="SAM" id="Phobius"/>
    </source>
</evidence>
<keyword evidence="2" id="KW-0472">Membrane</keyword>
<dbReference type="OMA" id="DTHAMWL"/>
<feature type="compositionally biased region" description="Gly residues" evidence="1">
    <location>
        <begin position="283"/>
        <end position="304"/>
    </location>
</feature>
<sequence length="563" mass="60031">MEPPPLSPFPPPAPPPPPPNAQTPHLILGSLRYTICFDLLVATPLVLLFFFKRMDDYVPMVTSRARGLRGRARQLAAVWGASGTEVTSRCGADARDYLRVQRHLLVALAVVSGASRALVLPIRPPPALLILLPVAWRAAPSPGADAARDDRANQDANLFARGTVHHLPNGSPWLWVVVFVSFVVVVVVETVASRLHSNLVARRYAKRELNASVARVTVLLRRLPRCVTSAPRVLETALGRAFPGRVHAVIVPRDGREATLRRRAQLAKRRLRVARRKFSRGGSAFGGGSSGGDGFGSGGVGVGTPSGTPIGTPIGTPGASSAPNDRARMEISRLVRDVSAAEDALAAYKRLPARDVPNPGCAFVVFKDRKTADDALEALTPTVRGVGVWCLRAAGAATADAAAAAGPGSIVHRRNRRGRGVTGAAAAAATTTELEPELEPSSSISVESIRLAIEHGVHAWRADRAPPPSGVLWRNVGVSASERVARLVTIYALVFLGLVFVSSPLALFSFVNDLARALNPKMDTHAMWLSWAKGRGALSGFIFQVRSIHWSPYDRVGVVNADP</sequence>
<dbReference type="PANTHER" id="PTHR13018">
    <property type="entry name" value="PROBABLE MEMBRANE PROTEIN DUF221-RELATED"/>
    <property type="match status" value="1"/>
</dbReference>
<dbReference type="Proteomes" id="UP000001876">
    <property type="component" value="Unassembled WGS sequence"/>
</dbReference>
<protein>
    <submittedName>
        <fullName evidence="3">Predicted protein</fullName>
    </submittedName>
</protein>
<keyword evidence="4" id="KW-1185">Reference proteome</keyword>
<proteinExistence type="predicted"/>
<name>C1N837_MICPC</name>
<dbReference type="GeneID" id="9689453"/>
<evidence type="ECO:0000313" key="3">
    <source>
        <dbReference type="EMBL" id="EEH51634.1"/>
    </source>
</evidence>
<feature type="region of interest" description="Disordered" evidence="1">
    <location>
        <begin position="282"/>
        <end position="325"/>
    </location>
</feature>
<dbReference type="GO" id="GO:0005227">
    <property type="term" value="F:calcium-activated cation channel activity"/>
    <property type="evidence" value="ECO:0007669"/>
    <property type="project" value="InterPro"/>
</dbReference>
<dbReference type="RefSeq" id="XP_003064012.1">
    <property type="nucleotide sequence ID" value="XM_003063966.1"/>
</dbReference>
<dbReference type="GO" id="GO:0005886">
    <property type="term" value="C:plasma membrane"/>
    <property type="evidence" value="ECO:0007669"/>
    <property type="project" value="TreeGrafter"/>
</dbReference>
<feature type="transmembrane region" description="Helical" evidence="2">
    <location>
        <begin position="104"/>
        <end position="122"/>
    </location>
</feature>
<evidence type="ECO:0000256" key="1">
    <source>
        <dbReference type="SAM" id="MobiDB-lite"/>
    </source>
</evidence>
<evidence type="ECO:0000313" key="4">
    <source>
        <dbReference type="Proteomes" id="UP000001876"/>
    </source>
</evidence>
<organism evidence="4">
    <name type="scientific">Micromonas pusilla (strain CCMP1545)</name>
    <name type="common">Picoplanktonic green alga</name>
    <dbReference type="NCBI Taxonomy" id="564608"/>
    <lineage>
        <taxon>Eukaryota</taxon>
        <taxon>Viridiplantae</taxon>
        <taxon>Chlorophyta</taxon>
        <taxon>Mamiellophyceae</taxon>
        <taxon>Mamiellales</taxon>
        <taxon>Mamiellaceae</taxon>
        <taxon>Micromonas</taxon>
    </lineage>
</organism>
<feature type="compositionally biased region" description="Low complexity" evidence="1">
    <location>
        <begin position="305"/>
        <end position="320"/>
    </location>
</feature>
<reference evidence="3 4" key="1">
    <citation type="journal article" date="2009" name="Science">
        <title>Green evolution and dynamic adaptations revealed by genomes of the marine picoeukaryotes Micromonas.</title>
        <authorList>
            <person name="Worden A.Z."/>
            <person name="Lee J.H."/>
            <person name="Mock T."/>
            <person name="Rouze P."/>
            <person name="Simmons M.P."/>
            <person name="Aerts A.L."/>
            <person name="Allen A.E."/>
            <person name="Cuvelier M.L."/>
            <person name="Derelle E."/>
            <person name="Everett M.V."/>
            <person name="Foulon E."/>
            <person name="Grimwood J."/>
            <person name="Gundlach H."/>
            <person name="Henrissat B."/>
            <person name="Napoli C."/>
            <person name="McDonald S.M."/>
            <person name="Parker M.S."/>
            <person name="Rombauts S."/>
            <person name="Salamov A."/>
            <person name="Von Dassow P."/>
            <person name="Badger J.H."/>
            <person name="Coutinho P.M."/>
            <person name="Demir E."/>
            <person name="Dubchak I."/>
            <person name="Gentemann C."/>
            <person name="Eikrem W."/>
            <person name="Gready J.E."/>
            <person name="John U."/>
            <person name="Lanier W."/>
            <person name="Lindquist E.A."/>
            <person name="Lucas S."/>
            <person name="Mayer K.F."/>
            <person name="Moreau H."/>
            <person name="Not F."/>
            <person name="Otillar R."/>
            <person name="Panaud O."/>
            <person name="Pangilinan J."/>
            <person name="Paulsen I."/>
            <person name="Piegu B."/>
            <person name="Poliakov A."/>
            <person name="Robbens S."/>
            <person name="Schmutz J."/>
            <person name="Toulza E."/>
            <person name="Wyss T."/>
            <person name="Zelensky A."/>
            <person name="Zhou K."/>
            <person name="Armbrust E.V."/>
            <person name="Bhattacharya D."/>
            <person name="Goodenough U.W."/>
            <person name="Van de Peer Y."/>
            <person name="Grigoriev I.V."/>
        </authorList>
    </citation>
    <scope>NUCLEOTIDE SEQUENCE [LARGE SCALE GENOMIC DNA]</scope>
    <source>
        <strain evidence="3 4">CCMP1545</strain>
    </source>
</reference>
<feature type="transmembrane region" description="Helical" evidence="2">
    <location>
        <begin position="490"/>
        <end position="511"/>
    </location>
</feature>
<feature type="transmembrane region" description="Helical" evidence="2">
    <location>
        <begin position="173"/>
        <end position="192"/>
    </location>
</feature>
<gene>
    <name evidence="3" type="ORF">MICPUCDRAFT_53934</name>
</gene>
<dbReference type="PANTHER" id="PTHR13018:SF114">
    <property type="entry name" value="EXPRESSED PROTEIN"/>
    <property type="match status" value="1"/>
</dbReference>